<proteinExistence type="predicted"/>
<dbReference type="SUPFAM" id="SSF47413">
    <property type="entry name" value="lambda repressor-like DNA-binding domains"/>
    <property type="match status" value="1"/>
</dbReference>
<reference evidence="1 2" key="1">
    <citation type="submission" date="2018-11" db="EMBL/GenBank/DDBJ databases">
        <title>Vibrio LJC006 sp. nov., isolated from seawater during the bloom of the enteromorpha.</title>
        <authorList>
            <person name="Liang J."/>
        </authorList>
    </citation>
    <scope>NUCLEOTIDE SEQUENCE [LARGE SCALE GENOMIC DNA]</scope>
    <source>
        <strain evidence="1 2">LJC006</strain>
    </source>
</reference>
<gene>
    <name evidence="1" type="ORF">EES38_02140</name>
</gene>
<protein>
    <submittedName>
        <fullName evidence="1">XRE family transcriptional regulator</fullName>
    </submittedName>
</protein>
<keyword evidence="2" id="KW-1185">Reference proteome</keyword>
<dbReference type="GO" id="GO:0003677">
    <property type="term" value="F:DNA binding"/>
    <property type="evidence" value="ECO:0007669"/>
    <property type="project" value="InterPro"/>
</dbReference>
<organism evidence="1 2">
    <name type="scientific">Vibrio viridaestus</name>
    <dbReference type="NCBI Taxonomy" id="2487322"/>
    <lineage>
        <taxon>Bacteria</taxon>
        <taxon>Pseudomonadati</taxon>
        <taxon>Pseudomonadota</taxon>
        <taxon>Gammaproteobacteria</taxon>
        <taxon>Vibrionales</taxon>
        <taxon>Vibrionaceae</taxon>
        <taxon>Vibrio</taxon>
    </lineage>
</organism>
<dbReference type="RefSeq" id="WP_124935512.1">
    <property type="nucleotide sequence ID" value="NZ_RJVQ01000001.1"/>
</dbReference>
<dbReference type="Proteomes" id="UP000281112">
    <property type="component" value="Unassembled WGS sequence"/>
</dbReference>
<dbReference type="OrthoDB" id="5916950at2"/>
<evidence type="ECO:0000313" key="1">
    <source>
        <dbReference type="EMBL" id="RQW64862.1"/>
    </source>
</evidence>
<dbReference type="InterPro" id="IPR001387">
    <property type="entry name" value="Cro/C1-type_HTH"/>
</dbReference>
<evidence type="ECO:0000313" key="2">
    <source>
        <dbReference type="Proteomes" id="UP000281112"/>
    </source>
</evidence>
<dbReference type="EMBL" id="RJVQ01000001">
    <property type="protein sequence ID" value="RQW64862.1"/>
    <property type="molecule type" value="Genomic_DNA"/>
</dbReference>
<comment type="caution">
    <text evidence="1">The sequence shown here is derived from an EMBL/GenBank/DDBJ whole genome shotgun (WGS) entry which is preliminary data.</text>
</comment>
<accession>A0A3N9U589</accession>
<dbReference type="CDD" id="cd00093">
    <property type="entry name" value="HTH_XRE"/>
    <property type="match status" value="1"/>
</dbReference>
<dbReference type="InterPro" id="IPR010982">
    <property type="entry name" value="Lambda_DNA-bd_dom_sf"/>
</dbReference>
<sequence>MELSNEDRLALQNVWMSQKAKMQLTQMEMSRRLGFTQIEFADIMKGKNPLSLQFVQNFCQHLHVDPYTFLPSLIALRKENKEPVIITTTVSVQGQVQNVRVEDNQVIIQYQYINN</sequence>
<name>A0A3N9U589_9VIBR</name>
<dbReference type="Gene3D" id="1.10.260.40">
    <property type="entry name" value="lambda repressor-like DNA-binding domains"/>
    <property type="match status" value="1"/>
</dbReference>
<dbReference type="AlphaFoldDB" id="A0A3N9U589"/>